<dbReference type="Gene3D" id="3.30.530.20">
    <property type="match status" value="1"/>
</dbReference>
<evidence type="ECO:0000256" key="1">
    <source>
        <dbReference type="ARBA" id="ARBA00006817"/>
    </source>
</evidence>
<accession>A0A1H5KPG5</accession>
<dbReference type="InterPro" id="IPR023393">
    <property type="entry name" value="START-like_dom_sf"/>
</dbReference>
<sequence length="159" mass="17296">MSADGIVIDEQTNTLTITRRYSAAAGRVWAAWTDPVAVARWWGPHGWTTTVERMDVRPGGQWRFSMTPDDGSADAVHIVVTYREVRPHQHLGYVDQFASEDWTIIGDGTPTDVTFTADGTGTRVAIAAVFADGEALQRGVASGMGEGYQEALERLGTIL</sequence>
<dbReference type="AlphaFoldDB" id="A0A1H5KPG5"/>
<evidence type="ECO:0000313" key="4">
    <source>
        <dbReference type="Proteomes" id="UP000181980"/>
    </source>
</evidence>
<name>A0A1H5KPG5_9ACTN</name>
<dbReference type="STRING" id="561176.SAMN04488561_2146"/>
<dbReference type="SUPFAM" id="SSF55961">
    <property type="entry name" value="Bet v1-like"/>
    <property type="match status" value="1"/>
</dbReference>
<dbReference type="RefSeq" id="WP_069112882.1">
    <property type="nucleotide sequence ID" value="NZ_FNUC01000003.1"/>
</dbReference>
<gene>
    <name evidence="3" type="ORF">SAMN04488561_2146</name>
</gene>
<feature type="domain" description="Activator of Hsp90 ATPase homologue 1/2-like C-terminal" evidence="2">
    <location>
        <begin position="23"/>
        <end position="158"/>
    </location>
</feature>
<protein>
    <submittedName>
        <fullName evidence="3">Uncharacterized conserved protein YndB, AHSA1/START domain</fullName>
    </submittedName>
</protein>
<keyword evidence="4" id="KW-1185">Reference proteome</keyword>
<organism evidence="3 4">
    <name type="scientific">Jiangella alba</name>
    <dbReference type="NCBI Taxonomy" id="561176"/>
    <lineage>
        <taxon>Bacteria</taxon>
        <taxon>Bacillati</taxon>
        <taxon>Actinomycetota</taxon>
        <taxon>Actinomycetes</taxon>
        <taxon>Jiangellales</taxon>
        <taxon>Jiangellaceae</taxon>
        <taxon>Jiangella</taxon>
    </lineage>
</organism>
<dbReference type="EMBL" id="FNUC01000003">
    <property type="protein sequence ID" value="SEE65858.1"/>
    <property type="molecule type" value="Genomic_DNA"/>
</dbReference>
<evidence type="ECO:0000259" key="2">
    <source>
        <dbReference type="Pfam" id="PF08327"/>
    </source>
</evidence>
<comment type="similarity">
    <text evidence="1">Belongs to the AHA1 family.</text>
</comment>
<dbReference type="InterPro" id="IPR013538">
    <property type="entry name" value="ASHA1/2-like_C"/>
</dbReference>
<dbReference type="Proteomes" id="UP000181980">
    <property type="component" value="Unassembled WGS sequence"/>
</dbReference>
<dbReference type="Pfam" id="PF08327">
    <property type="entry name" value="AHSA1"/>
    <property type="match status" value="1"/>
</dbReference>
<evidence type="ECO:0000313" key="3">
    <source>
        <dbReference type="EMBL" id="SEE65858.1"/>
    </source>
</evidence>
<reference evidence="4" key="1">
    <citation type="submission" date="2016-10" db="EMBL/GenBank/DDBJ databases">
        <authorList>
            <person name="Varghese N."/>
            <person name="Submissions S."/>
        </authorList>
    </citation>
    <scope>NUCLEOTIDE SEQUENCE [LARGE SCALE GENOMIC DNA]</scope>
    <source>
        <strain evidence="4">DSM 45237</strain>
    </source>
</reference>
<proteinExistence type="inferred from homology"/>